<evidence type="ECO:0000313" key="6">
    <source>
        <dbReference type="Proteomes" id="UP001231518"/>
    </source>
</evidence>
<accession>A0AAD7YT34</accession>
<comment type="caution">
    <text evidence="5">The sequence shown here is derived from an EMBL/GenBank/DDBJ whole genome shotgun (WGS) entry which is preliminary data.</text>
</comment>
<proteinExistence type="predicted"/>
<feature type="domain" description="MIF4G" evidence="4">
    <location>
        <begin position="70"/>
        <end position="280"/>
    </location>
</feature>
<dbReference type="InterPro" id="IPR016024">
    <property type="entry name" value="ARM-type_fold"/>
</dbReference>
<evidence type="ECO:0000313" key="5">
    <source>
        <dbReference type="EMBL" id="KAJ8726556.1"/>
    </source>
</evidence>
<feature type="region of interest" description="Disordered" evidence="3">
    <location>
        <begin position="1059"/>
        <end position="1112"/>
    </location>
</feature>
<dbReference type="Proteomes" id="UP001231518">
    <property type="component" value="Chromosome 10"/>
</dbReference>
<feature type="compositionally biased region" description="Acidic residues" evidence="3">
    <location>
        <begin position="398"/>
        <end position="414"/>
    </location>
</feature>
<keyword evidence="6" id="KW-1185">Reference proteome</keyword>
<evidence type="ECO:0000256" key="1">
    <source>
        <dbReference type="ARBA" id="ARBA00004496"/>
    </source>
</evidence>
<dbReference type="GO" id="GO:0003723">
    <property type="term" value="F:RNA binding"/>
    <property type="evidence" value="ECO:0007669"/>
    <property type="project" value="InterPro"/>
</dbReference>
<dbReference type="Gene3D" id="1.25.40.180">
    <property type="match status" value="3"/>
</dbReference>
<name>A0AAD7YT34_MYTSE</name>
<dbReference type="EMBL" id="JARGEI010000009">
    <property type="protein sequence ID" value="KAJ8726556.1"/>
    <property type="molecule type" value="Genomic_DNA"/>
</dbReference>
<dbReference type="InterPro" id="IPR039762">
    <property type="entry name" value="Nmd2/UPF2"/>
</dbReference>
<dbReference type="FunFam" id="1.25.40.180:FF:000015">
    <property type="entry name" value="regulator of nonsense transcripts 2 isoform X1"/>
    <property type="match status" value="1"/>
</dbReference>
<feature type="region of interest" description="Disordered" evidence="3">
    <location>
        <begin position="392"/>
        <end position="432"/>
    </location>
</feature>
<dbReference type="FunFam" id="1.25.40.180:FF:000014">
    <property type="entry name" value="Putative regulator of nonsense transcripts 2"/>
    <property type="match status" value="1"/>
</dbReference>
<dbReference type="PANTHER" id="PTHR12839:SF7">
    <property type="entry name" value="REGULATOR OF NONSENSE TRANSCRIPTS 2"/>
    <property type="match status" value="1"/>
</dbReference>
<dbReference type="Pfam" id="PF02854">
    <property type="entry name" value="MIF4G"/>
    <property type="match status" value="3"/>
</dbReference>
<protein>
    <recommendedName>
        <fullName evidence="4">MIF4G domain-containing protein</fullName>
    </recommendedName>
</protein>
<keyword evidence="2" id="KW-0963">Cytoplasm</keyword>
<dbReference type="GO" id="GO:0000184">
    <property type="term" value="P:nuclear-transcribed mRNA catabolic process, nonsense-mediated decay"/>
    <property type="evidence" value="ECO:0007669"/>
    <property type="project" value="InterPro"/>
</dbReference>
<feature type="region of interest" description="Disordered" evidence="3">
    <location>
        <begin position="1"/>
        <end position="28"/>
    </location>
</feature>
<organism evidence="5 6">
    <name type="scientific">Mythimna separata</name>
    <name type="common">Oriental armyworm</name>
    <name type="synonym">Pseudaletia separata</name>
    <dbReference type="NCBI Taxonomy" id="271217"/>
    <lineage>
        <taxon>Eukaryota</taxon>
        <taxon>Metazoa</taxon>
        <taxon>Ecdysozoa</taxon>
        <taxon>Arthropoda</taxon>
        <taxon>Hexapoda</taxon>
        <taxon>Insecta</taxon>
        <taxon>Pterygota</taxon>
        <taxon>Neoptera</taxon>
        <taxon>Endopterygota</taxon>
        <taxon>Lepidoptera</taxon>
        <taxon>Glossata</taxon>
        <taxon>Ditrysia</taxon>
        <taxon>Noctuoidea</taxon>
        <taxon>Noctuidae</taxon>
        <taxon>Noctuinae</taxon>
        <taxon>Hadenini</taxon>
        <taxon>Mythimna</taxon>
    </lineage>
</organism>
<feature type="compositionally biased region" description="Acidic residues" evidence="3">
    <location>
        <begin position="921"/>
        <end position="938"/>
    </location>
</feature>
<feature type="domain" description="MIF4G" evidence="4">
    <location>
        <begin position="645"/>
        <end position="859"/>
    </location>
</feature>
<dbReference type="GO" id="GO:0005737">
    <property type="term" value="C:cytoplasm"/>
    <property type="evidence" value="ECO:0007669"/>
    <property type="project" value="UniProtKB-SubCell"/>
</dbReference>
<dbReference type="SMART" id="SM00543">
    <property type="entry name" value="MIF4G"/>
    <property type="match status" value="3"/>
</dbReference>
<evidence type="ECO:0000259" key="4">
    <source>
        <dbReference type="SMART" id="SM00543"/>
    </source>
</evidence>
<feature type="compositionally biased region" description="Basic and acidic residues" evidence="3">
    <location>
        <begin position="1"/>
        <end position="13"/>
    </location>
</feature>
<dbReference type="PANTHER" id="PTHR12839">
    <property type="entry name" value="NONSENSE-MEDIATED MRNA DECAY PROTEIN 2 UP-FRAMESHIFT SUPPRESSOR 2"/>
    <property type="match status" value="1"/>
</dbReference>
<feature type="region of interest" description="Disordered" evidence="3">
    <location>
        <begin position="907"/>
        <end position="957"/>
    </location>
</feature>
<dbReference type="InterPro" id="IPR003890">
    <property type="entry name" value="MIF4G-like_typ-3"/>
</dbReference>
<sequence>MTSTEKDAEKSEQQPETEGQAENAEDEKAALDEYTSNLESRIKQKSELRNQNLNCVRPPDNYFSKLDSGLKKNTTFVKKLKSFSATQIDTLLKDFNALNLTKYISEVAAAIAEAKLKMSDIAAAINLCSALHRTYADFSANFFENWQKILTFKATDKITNSSKLRVDIRFYAELVAVGIFTNKMGLPLLGNVLTVLINMDKEEHNNIPILLSFCKHCGEDYAGLVPKKIREAAEKHNVTIPRNPFLPAEKQTAVRTLLKDYFSSLTKHLLAERAQLQALHAANQRTLHTRGELSQERKDQLEQHQATYDKLLAGAQSFAEVLGEELGEAGEPPTLTLTVTETQGTVTIGGNEEFTMQAGTDPWQDEDTRTFYTSLPDLKVFMPNYQVKETVKSKPETVTEEMLDEDLKEDELSDSEGPPTVPEMEQEEAQPSNVSNKYALDAFLNELPNCINRELIDNAAVDFVLNLNTKNNRKKLTRVLFSVARTRLDLLPFYSRFAAILYPVLPDVCADLCQMLKQDFKYHVRKKDQINIESKIKVVRFIGELVKFSLYSKMEALYCLKVLLHDFKHHHIEMACNLLETCGRFLYCNPDTHQRTMIYLQQMMRKKTVSALDSRYVTQIENAFYYVCPPEAPAQPKEEEPPMHQFIRKVLHEDLQKSNEEKILRLMRKLNWDDPDTAAIAIQHLAGGWRVRASARRALARLTAELAAWQEAVAPAVVDTILEEIRVTMEDPHPRYNQRRIATVRYLGELYNYKLLDSRDVFTVLYSFITFGVTNDHSNVSPLDPPDNVFRIRLVCALLETCGAYFNSGSSKKRLDYFLTFFQNYYWFKQSDPHWTDDNMFPIYVKYIYQECLTTLRPKLTLFASWQECKDAIEELRVTLYPELGEEDIDNDDQGDDSVNEGLDTIIETDDETDNPQLPEESSDEEPITENTGNDENEIQQNDDIANEPRRPAPKPVEDVEFESAFEKMVMENIAERQRETRPQQRDIAVPMTCRQTTKKTYEQLLQGKEGVEFVLMVRKGTKPQYKSFNAPPELASNLQQQALADKQEMERMKLLTLNISERQEEEEYSAESGGGSGGSGNPNRGQHVRQKYQHPKGAPDADLIFGPKKFK</sequence>
<dbReference type="Pfam" id="PF04050">
    <property type="entry name" value="Upf2"/>
    <property type="match status" value="1"/>
</dbReference>
<evidence type="ECO:0000256" key="3">
    <source>
        <dbReference type="SAM" id="MobiDB-lite"/>
    </source>
</evidence>
<dbReference type="Gene3D" id="4.10.80.160">
    <property type="match status" value="1"/>
</dbReference>
<dbReference type="SUPFAM" id="SSF48371">
    <property type="entry name" value="ARM repeat"/>
    <property type="match status" value="3"/>
</dbReference>
<feature type="domain" description="MIF4G" evidence="4">
    <location>
        <begin position="441"/>
        <end position="630"/>
    </location>
</feature>
<dbReference type="InterPro" id="IPR007193">
    <property type="entry name" value="Upf2/Nmd2_C"/>
</dbReference>
<dbReference type="GO" id="GO:0035145">
    <property type="term" value="C:exon-exon junction complex"/>
    <property type="evidence" value="ECO:0007669"/>
    <property type="project" value="TreeGrafter"/>
</dbReference>
<comment type="subcellular location">
    <subcellularLocation>
        <location evidence="1">Cytoplasm</location>
    </subcellularLocation>
</comment>
<dbReference type="AlphaFoldDB" id="A0AAD7YT34"/>
<gene>
    <name evidence="5" type="ORF">PYW07_001254</name>
</gene>
<reference evidence="5" key="1">
    <citation type="submission" date="2023-03" db="EMBL/GenBank/DDBJ databases">
        <title>Chromosome-level genomes of two armyworms, Mythimna separata and Mythimna loreyi, provide insights into the biosynthesis and reception of sex pheromones.</title>
        <authorList>
            <person name="Zhao H."/>
        </authorList>
    </citation>
    <scope>NUCLEOTIDE SEQUENCE</scope>
    <source>
        <strain evidence="5">BeijingLab</strain>
        <tissue evidence="5">Pupa</tissue>
    </source>
</reference>
<evidence type="ECO:0000256" key="2">
    <source>
        <dbReference type="ARBA" id="ARBA00022490"/>
    </source>
</evidence>